<feature type="domain" description="F5/8 type C" evidence="2">
    <location>
        <begin position="1336"/>
        <end position="1409"/>
    </location>
</feature>
<dbReference type="PANTHER" id="PTHR45713">
    <property type="entry name" value="FTP DOMAIN-CONTAINING PROTEIN"/>
    <property type="match status" value="1"/>
</dbReference>
<feature type="compositionally biased region" description="Low complexity" evidence="1">
    <location>
        <begin position="743"/>
        <end position="755"/>
    </location>
</feature>
<evidence type="ECO:0000313" key="3">
    <source>
        <dbReference type="EMBL" id="KAL3802265.1"/>
    </source>
</evidence>
<dbReference type="Gene3D" id="2.80.10.50">
    <property type="match status" value="2"/>
</dbReference>
<dbReference type="Gene3D" id="2.60.120.260">
    <property type="entry name" value="Galactose-binding domain-like"/>
    <property type="match status" value="3"/>
</dbReference>
<dbReference type="SUPFAM" id="SSF50370">
    <property type="entry name" value="Ricin B-like lectins"/>
    <property type="match status" value="2"/>
</dbReference>
<dbReference type="InterPro" id="IPR008979">
    <property type="entry name" value="Galactose-bd-like_sf"/>
</dbReference>
<dbReference type="PROSITE" id="PS50231">
    <property type="entry name" value="RICIN_B_LECTIN"/>
    <property type="match status" value="1"/>
</dbReference>
<proteinExistence type="predicted"/>
<sequence length="2778" mass="302186">MNLNKAHSIWAADKADPSQNNKKHKNNNNNSAFINAIRGVIDMVEGRITAAEHDTMPKTKNLLGSDDVSAELKDGLEDSGMGVLGVLLDMNLNAVTKDGTEPMMVQTTGGTWASDIVPSDTSVEESIIENGTSGDDEPVMSGFFTKESTICVCAEALMKTKKSMMVGLDEVLELQALVANPKMGIMRINSTFGNNCIAVNCTSTHNGSDAVVSKLDSKGFSSGNCVKIETQEAGNELIDAEDLKNDMGTVVVQYEGMADSMVVSKGAADANNFGSDWFDAESLKNDVGALVAQKEDVVAVMDGGMADSMVVSKGAAEANNSSGDDRFDVESLKNDVVAAVVQQKKDVVAVKDGGMADSKVESKAAAVKSAGDDLFGEESLKNDVSALVAQKDDAVTVKDGRMVDSNVELKGAEANNSAGDDLFDAESLKNDVGAVVVLLPESDDGTGEFDASQRSKTEAVDARNAIQLFRDPRQIYWNKRDEAKDEAASLSCSDGNGGRGEGSMNITKAFRGGEASKLTEFDDSNQDFVVAVRSLAAILPTAELSEDEEGVVKATSIMDHLVTDNVAEPRPRLDANGGEKYEVSHHLDQTSLTKVVTDYAVEPGNILDRSTEKLNELSQRLLRGRRGINSIQAISNVKDIVAPLLERIQNIRHNYDNGDKEMAAAALKAIVSDSTVISSHLPESSETPTSIQLRDVPDAKLAEFIEPQVIKQLDENAQELLSAIDETLPNLTLLTSSKKKKPSYQTQKTSSQSDQKFFDSKPSEFGYNGRGAYYASHGDHQSYAKFFNHHQHSHQFLKNHKTGGRMDSIFLSLHRHPYFSKHSDTIMAKHQIRLEALGEKVCAPVCEPNNWECNCNKLFSCVGNMTEHSLAVLIAGGFIETDPMSDNFGNFTVSSDAINLFDAEEGVKDKLKRMQGVAKKGVTKENCNAVLSDMFTACDASKGICTDPNIESFAVSTNQVCAVVNTATKLKFETVGDEFDGFVDDSLPAKCEPLSVELCKDFVVQFDRLYEAAGPGTNPMRQDPSVSLYDKTTQIIFNHVQFPVNYWFPQDSRGVVDRTAWPTTSIKSSFAIVNHETGKALTLRGTDCGNISRIDLEDHDPSNLRQRFQITDDGNVFSASCPRSVGTSHPMYLSTDDNKATSCTAGGVLWLQTAGGDAKNQRWIVGANGSILLNSPTCSQYKLGNLAISAIKDDDVENMMDNNVYVSIVNPASGMAISTTSCAKNAPVAIEKFNRDDDKQRFRLIRSDEKLVIESKYCETGDPSVLSIRDCASSASGIVLGPREVCVKATTMGRKCGTQIKYVTLQNSNTGEYINIYELEVYDITGANVALSSKSVASSSQLKEDGDPKRAVDGNRKTMFHSNSKREGDDCDYCPWLTVNLGKSYEVTKIVVVNRNDNGLDCRLTNAVLKLYDESGAEVRVLYLGNTCGRKVLEFTDLEKSEDDCPGYADIFIDSGNGYKMETIANRAWKRNDVVLDKCFDDFRGVQVKGPTVDGWKGTVQISSDRKKTWEDLMCSEGCIGKKSMPISVIGAGGWDNVSNEFQKHNTICGNKDQPCSLVPQADMDTYYRVWKISGGSIENDECGTVADIPELIFPPSSGLKITVADDEERWNQQWKVIAHEPVLMTENNGPYQEWKLHFTDPPYDFAPLPGFPGYIKEVKPIKEVKLQQTTGELINLFEVQVFDSTGTNVARGKDANASSVWENNYEGYGPKRAVDGDLTTLFASKGKNEGDANSWLKIVLGASCPGCKIVIHNRWCSDPSDSAHKCLCKLSYANLMLYDGSGTVVKTINVGNTCGRAILEYDLFPPTDIAKSAMRRCDESMALLVGSQTSLGTLKAIADLVTSRGPERMPGQCCFDTPNTNDKYLGVDYDPTLMACQNRGPFHLGISEEACENAGGKWFRTPCITLKKTVDQRPPRFNMDSPNQCQDVLFGQMNLAHVAASTNHRNFAFEDSPRGCLEFCRNLPGYSNQRALIAETKSGDVDIGAVGIPGSTTATTVGDDITVTGSGSDIWGNSDQFHYHYKSVKGDVTVEVLVLDFTAVRHYAKGGLMIRETLDPGSKHVSLFYTTGWNQLENVWRASTNGASDASRLGIPDKNNIWLRIEKKGNEFQYYYKRAETTSWLPAGVKRTIQFSNNFYVGIAVTSHDNSRTATFAGSRGSFRTSTGIREGGASAKNALDYEIFASEDNQEGICIANTFTMCSQILLCCEGWECYRDGQASLVGFCRKITNKPTLNPTSNPSSSPTLFVHKSGIDTCVCVYEDGMLPKAAELPEYATRSPPPFYLTNAEAGSGALGIPMGYDCAANEIPIEYQSSANSTRQQFKLTYDHQLVNSACPNKALVADCARKRLAFRDTIVNQRALAKFLKISVSGRTDNSLNLVEVQVFDTAGTNRALASSGAIASQSTTYQWGHITPCYASIANDGNITEKSGIPCNGNAATIDVGQQNGWWQVDMQNTYSISRVVIYNRPSYPVRLSHATVSLLDENGNAVARVADIGDASNRDIITLNSGDFSVIRQTDTWLLNEDGSIANVECPNLKLSSTKNSINVLISNYFSLVNPTTGLVMGIEDMSKGCVNGMNIVLQNAAEGNPNQLFYMKGGEIISLACPNSALSVSDASKCNSNTSIIQLKTSDGNSTWQFNNDTTIQSRSLRLGEDQTTTAVSPTQQCDLMISQKGSWCSQQGTKLDKQRCGGVVDASNPATHLVCTDNQGGYWSKDCSTGEDTPVCANSQTCANRIKNKNGWCSNEGTKLDIQRCGGVVDASNPATHLVCTDNQGSYWSK</sequence>
<gene>
    <name evidence="3" type="ORF">ACHAWO_005669</name>
</gene>
<dbReference type="Pfam" id="PF22633">
    <property type="entry name" value="F5_F8_type_C_2"/>
    <property type="match status" value="1"/>
</dbReference>
<feature type="region of interest" description="Disordered" evidence="1">
    <location>
        <begin position="1"/>
        <end position="29"/>
    </location>
</feature>
<feature type="region of interest" description="Disordered" evidence="1">
    <location>
        <begin position="737"/>
        <end position="760"/>
    </location>
</feature>
<reference evidence="3 4" key="1">
    <citation type="submission" date="2024-10" db="EMBL/GenBank/DDBJ databases">
        <title>Updated reference genomes for cyclostephanoid diatoms.</title>
        <authorList>
            <person name="Roberts W.R."/>
            <person name="Alverson A.J."/>
        </authorList>
    </citation>
    <scope>NUCLEOTIDE SEQUENCE [LARGE SCALE GENOMIC DNA]</scope>
    <source>
        <strain evidence="3 4">AJA010-31</strain>
    </source>
</reference>
<dbReference type="InterPro" id="IPR000421">
    <property type="entry name" value="FA58C"/>
</dbReference>
<dbReference type="EMBL" id="JALLPJ020000107">
    <property type="protein sequence ID" value="KAL3802265.1"/>
    <property type="molecule type" value="Genomic_DNA"/>
</dbReference>
<evidence type="ECO:0000256" key="1">
    <source>
        <dbReference type="SAM" id="MobiDB-lite"/>
    </source>
</evidence>
<dbReference type="InterPro" id="IPR035992">
    <property type="entry name" value="Ricin_B-like_lectins"/>
</dbReference>
<keyword evidence="4" id="KW-1185">Reference proteome</keyword>
<name>A0ABD3QPW1_9STRA</name>
<dbReference type="PANTHER" id="PTHR45713:SF6">
    <property type="entry name" value="F5_8 TYPE C DOMAIN-CONTAINING PROTEIN"/>
    <property type="match status" value="1"/>
</dbReference>
<evidence type="ECO:0000259" key="2">
    <source>
        <dbReference type="Pfam" id="PF00754"/>
    </source>
</evidence>
<comment type="caution">
    <text evidence="3">The sequence shown here is derived from an EMBL/GenBank/DDBJ whole genome shotgun (WGS) entry which is preliminary data.</text>
</comment>
<dbReference type="Gene3D" id="2.60.120.200">
    <property type="match status" value="1"/>
</dbReference>
<accession>A0ABD3QPW1</accession>
<dbReference type="Proteomes" id="UP001530400">
    <property type="component" value="Unassembled WGS sequence"/>
</dbReference>
<dbReference type="CDD" id="cd00161">
    <property type="entry name" value="beta-trefoil_Ricin-like"/>
    <property type="match status" value="2"/>
</dbReference>
<dbReference type="InterPro" id="IPR051941">
    <property type="entry name" value="BG_Antigen-Binding_Lectin"/>
</dbReference>
<dbReference type="SUPFAM" id="SSF49785">
    <property type="entry name" value="Galactose-binding domain-like"/>
    <property type="match status" value="3"/>
</dbReference>
<feature type="non-terminal residue" evidence="3">
    <location>
        <position position="2778"/>
    </location>
</feature>
<protein>
    <recommendedName>
        <fullName evidence="2">F5/8 type C domain-containing protein</fullName>
    </recommendedName>
</protein>
<dbReference type="Pfam" id="PF00754">
    <property type="entry name" value="F5_F8_type_C"/>
    <property type="match status" value="1"/>
</dbReference>
<evidence type="ECO:0000313" key="4">
    <source>
        <dbReference type="Proteomes" id="UP001530400"/>
    </source>
</evidence>
<organism evidence="3 4">
    <name type="scientific">Cyclotella atomus</name>
    <dbReference type="NCBI Taxonomy" id="382360"/>
    <lineage>
        <taxon>Eukaryota</taxon>
        <taxon>Sar</taxon>
        <taxon>Stramenopiles</taxon>
        <taxon>Ochrophyta</taxon>
        <taxon>Bacillariophyta</taxon>
        <taxon>Coscinodiscophyceae</taxon>
        <taxon>Thalassiosirophycidae</taxon>
        <taxon>Stephanodiscales</taxon>
        <taxon>Stephanodiscaceae</taxon>
        <taxon>Cyclotella</taxon>
    </lineage>
</organism>